<keyword evidence="2 3" id="KW-0408">Iron</keyword>
<protein>
    <recommendedName>
        <fullName evidence="4">Fe2OG dioxygenase domain-containing protein</fullName>
    </recommendedName>
</protein>
<dbReference type="OrthoDB" id="288590at2759"/>
<dbReference type="GO" id="GO:0009805">
    <property type="term" value="P:coumarin biosynthetic process"/>
    <property type="evidence" value="ECO:0007669"/>
    <property type="project" value="UniProtKB-ARBA"/>
</dbReference>
<gene>
    <name evidence="5" type="ORF">GSCOC_T00020138001</name>
</gene>
<dbReference type="GO" id="GO:0046872">
    <property type="term" value="F:metal ion binding"/>
    <property type="evidence" value="ECO:0007669"/>
    <property type="project" value="UniProtKB-KW"/>
</dbReference>
<dbReference type="SUPFAM" id="SSF51197">
    <property type="entry name" value="Clavaminate synthase-like"/>
    <property type="match status" value="1"/>
</dbReference>
<dbReference type="Pfam" id="PF03171">
    <property type="entry name" value="2OG-FeII_Oxy"/>
    <property type="match status" value="1"/>
</dbReference>
<keyword evidence="6" id="KW-1185">Reference proteome</keyword>
<dbReference type="PRINTS" id="PR00682">
    <property type="entry name" value="IPNSYNTHASE"/>
</dbReference>
<dbReference type="PANTHER" id="PTHR47990">
    <property type="entry name" value="2-OXOGLUTARATE (2OG) AND FE(II)-DEPENDENT OXYGENASE SUPERFAMILY PROTEIN-RELATED"/>
    <property type="match status" value="1"/>
</dbReference>
<dbReference type="Gene3D" id="2.60.120.330">
    <property type="entry name" value="B-lactam Antibiotic, Isopenicillin N Synthase, Chain"/>
    <property type="match status" value="1"/>
</dbReference>
<evidence type="ECO:0000259" key="4">
    <source>
        <dbReference type="PROSITE" id="PS51471"/>
    </source>
</evidence>
<dbReference type="InParanoid" id="A0A068U9I0"/>
<dbReference type="GO" id="GO:0016706">
    <property type="term" value="F:2-oxoglutarate-dependent dioxygenase activity"/>
    <property type="evidence" value="ECO:0007669"/>
    <property type="project" value="UniProtKB-ARBA"/>
</dbReference>
<name>A0A068U9I0_COFCA</name>
<dbReference type="PhylomeDB" id="A0A068U9I0"/>
<dbReference type="GO" id="GO:0002238">
    <property type="term" value="P:response to molecule of fungal origin"/>
    <property type="evidence" value="ECO:0007669"/>
    <property type="project" value="UniProtKB-ARBA"/>
</dbReference>
<dbReference type="GO" id="GO:0009686">
    <property type="term" value="P:gibberellin biosynthetic process"/>
    <property type="evidence" value="ECO:0007669"/>
    <property type="project" value="EnsemblPlants"/>
</dbReference>
<evidence type="ECO:0000313" key="5">
    <source>
        <dbReference type="EMBL" id="CDP05180.1"/>
    </source>
</evidence>
<dbReference type="InterPro" id="IPR005123">
    <property type="entry name" value="Oxoglu/Fe-dep_dioxygenase_dom"/>
</dbReference>
<keyword evidence="1 3" id="KW-0479">Metal-binding</keyword>
<evidence type="ECO:0000256" key="2">
    <source>
        <dbReference type="ARBA" id="ARBA00023004"/>
    </source>
</evidence>
<dbReference type="EMBL" id="HG739099">
    <property type="protein sequence ID" value="CDP05180.1"/>
    <property type="molecule type" value="Genomic_DNA"/>
</dbReference>
<dbReference type="AlphaFoldDB" id="A0A068U9I0"/>
<dbReference type="Gramene" id="CDP05180">
    <property type="protein sequence ID" value="CDP05180"/>
    <property type="gene ID" value="GSCOC_T00020138001"/>
</dbReference>
<sequence>MPASQTSVELPVLDISQPLSPSSLSSISVACKEWGFFQLSNHGICPDFLKRLQFLCNHIFMLPSDDKLKAGPSSETKTYTPHFIASPFYESIRVSGPDFFASAQSSSEALLNRPNPEFSDVLQEYGSKMTDLSRRVIEIVLECLGAAADLGRKLSSEFDSCRGYFRINNYSSSREAEAESMQLDEVEGLGMHTDMSCITIVYQDEIGGLQVRSKDGKWMDINPSNGNLVVNIGDLMQAWSNGKLRSSEHRVVLRRCANRFSTAFFWCFEDEKVIFAPHEVVGEETSRLYKPFVCADYLKFRENSEKGKFEKVGYTVQHFAGIKT</sequence>
<proteinExistence type="inferred from homology"/>
<dbReference type="GO" id="GO:0048767">
    <property type="term" value="P:root hair elongation"/>
    <property type="evidence" value="ECO:0007669"/>
    <property type="project" value="EnsemblPlants"/>
</dbReference>
<reference evidence="6" key="1">
    <citation type="journal article" date="2014" name="Science">
        <title>The coffee genome provides insight into the convergent evolution of caffeine biosynthesis.</title>
        <authorList>
            <person name="Denoeud F."/>
            <person name="Carretero-Paulet L."/>
            <person name="Dereeper A."/>
            <person name="Droc G."/>
            <person name="Guyot R."/>
            <person name="Pietrella M."/>
            <person name="Zheng C."/>
            <person name="Alberti A."/>
            <person name="Anthony F."/>
            <person name="Aprea G."/>
            <person name="Aury J.M."/>
            <person name="Bento P."/>
            <person name="Bernard M."/>
            <person name="Bocs S."/>
            <person name="Campa C."/>
            <person name="Cenci A."/>
            <person name="Combes M.C."/>
            <person name="Crouzillat D."/>
            <person name="Da Silva C."/>
            <person name="Daddiego L."/>
            <person name="De Bellis F."/>
            <person name="Dussert S."/>
            <person name="Garsmeur O."/>
            <person name="Gayraud T."/>
            <person name="Guignon V."/>
            <person name="Jahn K."/>
            <person name="Jamilloux V."/>
            <person name="Joet T."/>
            <person name="Labadie K."/>
            <person name="Lan T."/>
            <person name="Leclercq J."/>
            <person name="Lepelley M."/>
            <person name="Leroy T."/>
            <person name="Li L.T."/>
            <person name="Librado P."/>
            <person name="Lopez L."/>
            <person name="Munoz A."/>
            <person name="Noel B."/>
            <person name="Pallavicini A."/>
            <person name="Perrotta G."/>
            <person name="Poncet V."/>
            <person name="Pot D."/>
            <person name="Priyono X."/>
            <person name="Rigoreau M."/>
            <person name="Rouard M."/>
            <person name="Rozas J."/>
            <person name="Tranchant-Dubreuil C."/>
            <person name="VanBuren R."/>
            <person name="Zhang Q."/>
            <person name="Andrade A.C."/>
            <person name="Argout X."/>
            <person name="Bertrand B."/>
            <person name="de Kochko A."/>
            <person name="Graziosi G."/>
            <person name="Henry R.J."/>
            <person name="Jayarama X."/>
            <person name="Ming R."/>
            <person name="Nagai C."/>
            <person name="Rounsley S."/>
            <person name="Sankoff D."/>
            <person name="Giuliano G."/>
            <person name="Albert V.A."/>
            <person name="Wincker P."/>
            <person name="Lashermes P."/>
        </authorList>
    </citation>
    <scope>NUCLEOTIDE SEQUENCE [LARGE SCALE GENOMIC DNA]</scope>
    <source>
        <strain evidence="6">cv. DH200-94</strain>
    </source>
</reference>
<dbReference type="Pfam" id="PF14226">
    <property type="entry name" value="DIOX_N"/>
    <property type="match status" value="1"/>
</dbReference>
<dbReference type="InterPro" id="IPR044861">
    <property type="entry name" value="IPNS-like_FE2OG_OXY"/>
</dbReference>
<dbReference type="PROSITE" id="PS51471">
    <property type="entry name" value="FE2OG_OXY"/>
    <property type="match status" value="1"/>
</dbReference>
<organism evidence="5 6">
    <name type="scientific">Coffea canephora</name>
    <name type="common">Robusta coffee</name>
    <dbReference type="NCBI Taxonomy" id="49390"/>
    <lineage>
        <taxon>Eukaryota</taxon>
        <taxon>Viridiplantae</taxon>
        <taxon>Streptophyta</taxon>
        <taxon>Embryophyta</taxon>
        <taxon>Tracheophyta</taxon>
        <taxon>Spermatophyta</taxon>
        <taxon>Magnoliopsida</taxon>
        <taxon>eudicotyledons</taxon>
        <taxon>Gunneridae</taxon>
        <taxon>Pentapetalae</taxon>
        <taxon>asterids</taxon>
        <taxon>lamiids</taxon>
        <taxon>Gentianales</taxon>
        <taxon>Rubiaceae</taxon>
        <taxon>Ixoroideae</taxon>
        <taxon>Gardenieae complex</taxon>
        <taxon>Bertiereae - Coffeeae clade</taxon>
        <taxon>Coffeeae</taxon>
        <taxon>Coffea</taxon>
    </lineage>
</organism>
<accession>A0A068U9I0</accession>
<dbReference type="InterPro" id="IPR026992">
    <property type="entry name" value="DIOX_N"/>
</dbReference>
<feature type="domain" description="Fe2OG dioxygenase" evidence="4">
    <location>
        <begin position="157"/>
        <end position="269"/>
    </location>
</feature>
<evidence type="ECO:0000313" key="6">
    <source>
        <dbReference type="Proteomes" id="UP000295252"/>
    </source>
</evidence>
<dbReference type="FunCoup" id="A0A068U9I0">
    <property type="interactions" value="1"/>
</dbReference>
<evidence type="ECO:0000256" key="1">
    <source>
        <dbReference type="ARBA" id="ARBA00022723"/>
    </source>
</evidence>
<dbReference type="InterPro" id="IPR027443">
    <property type="entry name" value="IPNS-like_sf"/>
</dbReference>
<dbReference type="Proteomes" id="UP000295252">
    <property type="component" value="Chromosome IV"/>
</dbReference>
<dbReference type="InterPro" id="IPR050231">
    <property type="entry name" value="Iron_ascorbate_oxido_reductase"/>
</dbReference>
<comment type="similarity">
    <text evidence="3">Belongs to the iron/ascorbate-dependent oxidoreductase family.</text>
</comment>
<dbReference type="OMA" id="ISPCEDT"/>
<evidence type="ECO:0000256" key="3">
    <source>
        <dbReference type="RuleBase" id="RU003682"/>
    </source>
</evidence>
<keyword evidence="3" id="KW-0560">Oxidoreductase</keyword>